<keyword evidence="2" id="KW-0964">Secreted</keyword>
<organism evidence="6 7">
    <name type="scientific">Meganyctiphanes norvegica</name>
    <name type="common">Northern krill</name>
    <name type="synonym">Thysanopoda norvegica</name>
    <dbReference type="NCBI Taxonomy" id="48144"/>
    <lineage>
        <taxon>Eukaryota</taxon>
        <taxon>Metazoa</taxon>
        <taxon>Ecdysozoa</taxon>
        <taxon>Arthropoda</taxon>
        <taxon>Crustacea</taxon>
        <taxon>Multicrustacea</taxon>
        <taxon>Malacostraca</taxon>
        <taxon>Eumalacostraca</taxon>
        <taxon>Eucarida</taxon>
        <taxon>Euphausiacea</taxon>
        <taxon>Euphausiidae</taxon>
        <taxon>Meganyctiphanes</taxon>
    </lineage>
</organism>
<keyword evidence="4" id="KW-0186">Copper</keyword>
<keyword evidence="7" id="KW-1185">Reference proteome</keyword>
<dbReference type="GO" id="GO:0005576">
    <property type="term" value="C:extracellular region"/>
    <property type="evidence" value="ECO:0007669"/>
    <property type="project" value="UniProtKB-SubCell"/>
</dbReference>
<protein>
    <recommendedName>
        <fullName evidence="5">Tyrosinase copper-binding domain-containing protein</fullName>
    </recommendedName>
</protein>
<dbReference type="GO" id="GO:0046872">
    <property type="term" value="F:metal ion binding"/>
    <property type="evidence" value="ECO:0007669"/>
    <property type="project" value="UniProtKB-KW"/>
</dbReference>
<dbReference type="Gene3D" id="2.60.40.1520">
    <property type="entry name" value="Hemocyanin, C-terminal domain"/>
    <property type="match status" value="1"/>
</dbReference>
<dbReference type="PANTHER" id="PTHR11511:SF4">
    <property type="entry name" value="PHENOLOXIDASE 2-RELATED"/>
    <property type="match status" value="1"/>
</dbReference>
<reference evidence="6 7" key="1">
    <citation type="submission" date="2024-05" db="EMBL/GenBank/DDBJ databases">
        <authorList>
            <person name="Wallberg A."/>
        </authorList>
    </citation>
    <scope>NUCLEOTIDE SEQUENCE [LARGE SCALE GENOMIC DNA]</scope>
</reference>
<dbReference type="PROSITE" id="PS00498">
    <property type="entry name" value="TYROSINASE_2"/>
    <property type="match status" value="1"/>
</dbReference>
<comment type="subcellular location">
    <subcellularLocation>
        <location evidence="1">Secreted</location>
    </subcellularLocation>
</comment>
<evidence type="ECO:0000259" key="5">
    <source>
        <dbReference type="PROSITE" id="PS00498"/>
    </source>
</evidence>
<evidence type="ECO:0000256" key="1">
    <source>
        <dbReference type="ARBA" id="ARBA00004613"/>
    </source>
</evidence>
<evidence type="ECO:0000313" key="7">
    <source>
        <dbReference type="Proteomes" id="UP001497623"/>
    </source>
</evidence>
<keyword evidence="3" id="KW-0479">Metal-binding</keyword>
<dbReference type="GO" id="GO:0016491">
    <property type="term" value="F:oxidoreductase activity"/>
    <property type="evidence" value="ECO:0007669"/>
    <property type="project" value="InterPro"/>
</dbReference>
<dbReference type="SUPFAM" id="SSF48056">
    <property type="entry name" value="Di-copper centre-containing domain"/>
    <property type="match status" value="1"/>
</dbReference>
<feature type="non-terminal residue" evidence="6">
    <location>
        <position position="306"/>
    </location>
</feature>
<evidence type="ECO:0000256" key="3">
    <source>
        <dbReference type="ARBA" id="ARBA00022723"/>
    </source>
</evidence>
<dbReference type="Pfam" id="PF03723">
    <property type="entry name" value="Hemocyanin_C"/>
    <property type="match status" value="1"/>
</dbReference>
<evidence type="ECO:0000313" key="6">
    <source>
        <dbReference type="EMBL" id="CAL4088994.1"/>
    </source>
</evidence>
<dbReference type="AlphaFoldDB" id="A0AAV2QNN5"/>
<proteinExistence type="predicted"/>
<evidence type="ECO:0000256" key="4">
    <source>
        <dbReference type="ARBA" id="ARBA00023008"/>
    </source>
</evidence>
<dbReference type="InterPro" id="IPR005203">
    <property type="entry name" value="Hemocyanin_C"/>
</dbReference>
<dbReference type="EMBL" id="CAXKWB010007927">
    <property type="protein sequence ID" value="CAL4088994.1"/>
    <property type="molecule type" value="Genomic_DNA"/>
</dbReference>
<dbReference type="InterPro" id="IPR013788">
    <property type="entry name" value="Hemocyanin/hexamerin"/>
</dbReference>
<dbReference type="InterPro" id="IPR014756">
    <property type="entry name" value="Ig_E-set"/>
</dbReference>
<dbReference type="PROSITE" id="PS00210">
    <property type="entry name" value="HEMOCYANIN_2"/>
    <property type="match status" value="1"/>
</dbReference>
<name>A0AAV2QNN5_MEGNR</name>
<dbReference type="SUPFAM" id="SSF81296">
    <property type="entry name" value="E set domains"/>
    <property type="match status" value="1"/>
</dbReference>
<feature type="non-terminal residue" evidence="6">
    <location>
        <position position="1"/>
    </location>
</feature>
<comment type="caution">
    <text evidence="6">The sequence shown here is derived from an EMBL/GenBank/DDBJ whole genome shotgun (WGS) entry which is preliminary data.</text>
</comment>
<gene>
    <name evidence="6" type="ORF">MNOR_LOCUS13678</name>
</gene>
<feature type="domain" description="Tyrosinase copper-binding" evidence="5">
    <location>
        <begin position="74"/>
        <end position="85"/>
    </location>
</feature>
<evidence type="ECO:0000256" key="2">
    <source>
        <dbReference type="ARBA" id="ARBA00022525"/>
    </source>
</evidence>
<dbReference type="InterPro" id="IPR037020">
    <property type="entry name" value="Hemocyanin_C_sf"/>
</dbReference>
<dbReference type="InterPro" id="IPR002227">
    <property type="entry name" value="Tyrosinase_Cu-bd"/>
</dbReference>
<dbReference type="PANTHER" id="PTHR11511">
    <property type="entry name" value="LARVAL STORAGE PROTEIN/PHENOLOXIDASE"/>
    <property type="match status" value="1"/>
</dbReference>
<accession>A0AAV2QNN5</accession>
<dbReference type="Gene3D" id="1.10.1280.10">
    <property type="entry name" value="Di-copper center containing domain from catechol oxidase"/>
    <property type="match status" value="1"/>
</dbReference>
<dbReference type="Proteomes" id="UP001497623">
    <property type="component" value="Unassembled WGS sequence"/>
</dbReference>
<sequence>DAIHFYISRMGGLGVDFSDKTCANQSTNISKGSHYTCSDGQSPVCEEGWIGDRCNIRNTTNRGVMGNEWTSVRDPTFFRLHKFIDNTVQIHKKMLPQYNISELSMDGVEVMSIEVYSRGKTGQLQTFMSREKLNLYNADAETNNNSVICIIQPHSNHYSFEYNITVNNTEEKEIDAYVRIYLAPKEFPINNTDNPNPTYETQRRLWALMDRFNVTLKTGINTVKRNSCESAVTYHAPKRTMKNLYARYKNILNVVENPLSFLVFMCGLAVNGLRSVGKMLSLKHFVTPYYEAHKHYKTVKCVKLNN</sequence>
<dbReference type="InterPro" id="IPR008922">
    <property type="entry name" value="Di-copper_centre_dom_sf"/>
</dbReference>